<sequence>MMGAAASISFNQIPVNLLTPGQYVEFDNSKAINAPVNMPQRILLIAQSLATGIAPANTPYQISGKDGGVAAFGRGSIGASMVGSIFDVTDTIETWVVAVPDNGAGTAATGTVTITGAATQGGTLNLYIGEDLVQVAVSTTDTPTTIATALAAAINANPDLVVTATSNVGVVTVTARHKGTLTNDLMMQLNYYPLIQQTPAGLGVALAQLSGGTADPSIATALSNIGATQYNNIIMAFNDAPNQALMETELNNRWGPLLQNDGHCHIGLRGTVGSLNSALSARNNSHITTWTCETGGEPGPVWEKAALAGATAAYYLAIDPARPLQTLALPNRLPAPANKRFTRAERNNILSYGGATTVVDNGGNVVIERAVTNYKTNAAGLVDPSYRDVETMYTLSLMRYQVRARIAQRFPRYKLANDGTQAAPGQALVTPQDIRAELIALALDWVDAGLMEDIDQFKSDLLVARNGSDVNRVDVRLPPNLVNQFRIFAAQIQFRL</sequence>
<evidence type="ECO:0000256" key="1">
    <source>
        <dbReference type="ARBA" id="ARBA00008005"/>
    </source>
</evidence>
<dbReference type="InterPro" id="IPR020287">
    <property type="entry name" value="Tail_sheath_C"/>
</dbReference>
<dbReference type="Pfam" id="PF17481">
    <property type="entry name" value="Phage_sheath_domII"/>
    <property type="match status" value="1"/>
</dbReference>
<organism evidence="5 6">
    <name type="scientific">Herbaspirillum frisingense</name>
    <dbReference type="NCBI Taxonomy" id="92645"/>
    <lineage>
        <taxon>Bacteria</taxon>
        <taxon>Pseudomonadati</taxon>
        <taxon>Pseudomonadota</taxon>
        <taxon>Betaproteobacteria</taxon>
        <taxon>Burkholderiales</taxon>
        <taxon>Oxalobacteraceae</taxon>
        <taxon>Herbaspirillum</taxon>
    </lineage>
</organism>
<dbReference type="Proteomes" id="UP001260715">
    <property type="component" value="Unassembled WGS sequence"/>
</dbReference>
<dbReference type="Pfam" id="PF04984">
    <property type="entry name" value="Phage_sheath_1"/>
    <property type="match status" value="1"/>
</dbReference>
<gene>
    <name evidence="5" type="ORF">J2W50_002005</name>
</gene>
<feature type="domain" description="Tail sheath protein subtilisin-like" evidence="2">
    <location>
        <begin position="215"/>
        <end position="372"/>
    </location>
</feature>
<evidence type="ECO:0000313" key="5">
    <source>
        <dbReference type="EMBL" id="MDR6583807.1"/>
    </source>
</evidence>
<evidence type="ECO:0000313" key="6">
    <source>
        <dbReference type="Proteomes" id="UP001260715"/>
    </source>
</evidence>
<comment type="similarity">
    <text evidence="1">Belongs to the myoviridae tail sheath protein family.</text>
</comment>
<feature type="domain" description="Phage tail sheath protein-like beta-sandwich" evidence="3">
    <location>
        <begin position="104"/>
        <end position="201"/>
    </location>
</feature>
<evidence type="ECO:0000259" key="3">
    <source>
        <dbReference type="Pfam" id="PF17481"/>
    </source>
</evidence>
<dbReference type="InterPro" id="IPR007067">
    <property type="entry name" value="Tail_sheath"/>
</dbReference>
<dbReference type="Pfam" id="PF17482">
    <property type="entry name" value="Phage_sheath_1C"/>
    <property type="match status" value="1"/>
</dbReference>
<proteinExistence type="inferred from homology"/>
<name>A0ABU1PD03_9BURK</name>
<dbReference type="RefSeq" id="WP_310010369.1">
    <property type="nucleotide sequence ID" value="NZ_JAVDSJ010000002.1"/>
</dbReference>
<comment type="caution">
    <text evidence="5">The sequence shown here is derived from an EMBL/GenBank/DDBJ whole genome shotgun (WGS) entry which is preliminary data.</text>
</comment>
<reference evidence="5 6" key="1">
    <citation type="submission" date="2023-07" db="EMBL/GenBank/DDBJ databases">
        <title>Sorghum-associated microbial communities from plants grown in Nebraska, USA.</title>
        <authorList>
            <person name="Schachtman D."/>
        </authorList>
    </citation>
    <scope>NUCLEOTIDE SEQUENCE [LARGE SCALE GENOMIC DNA]</scope>
    <source>
        <strain evidence="5 6">596</strain>
    </source>
</reference>
<dbReference type="InterPro" id="IPR035326">
    <property type="entry name" value="Beta_sandwich_Seath"/>
</dbReference>
<accession>A0ABU1PD03</accession>
<keyword evidence="6" id="KW-1185">Reference proteome</keyword>
<dbReference type="InterPro" id="IPR035089">
    <property type="entry name" value="Phage_sheath_subtilisin"/>
</dbReference>
<dbReference type="PIRSF" id="PIRSF007349">
    <property type="entry name" value="Tsp_L"/>
    <property type="match status" value="1"/>
</dbReference>
<evidence type="ECO:0000259" key="4">
    <source>
        <dbReference type="Pfam" id="PF17482"/>
    </source>
</evidence>
<feature type="domain" description="Tail sheath protein C-terminal" evidence="4">
    <location>
        <begin position="383"/>
        <end position="495"/>
    </location>
</feature>
<protein>
    <submittedName>
        <fullName evidence="5">Phage tail sheath gpL-like</fullName>
    </submittedName>
</protein>
<evidence type="ECO:0000259" key="2">
    <source>
        <dbReference type="Pfam" id="PF04984"/>
    </source>
</evidence>
<dbReference type="EMBL" id="JAVDSJ010000002">
    <property type="protein sequence ID" value="MDR6583807.1"/>
    <property type="molecule type" value="Genomic_DNA"/>
</dbReference>